<proteinExistence type="predicted"/>
<evidence type="ECO:0000256" key="1">
    <source>
        <dbReference type="SAM" id="MobiDB-lite"/>
    </source>
</evidence>
<dbReference type="EMBL" id="BSXT01000409">
    <property type="protein sequence ID" value="GMF26684.1"/>
    <property type="molecule type" value="Genomic_DNA"/>
</dbReference>
<name>A0A9W6U606_9STRA</name>
<feature type="compositionally biased region" description="Polar residues" evidence="1">
    <location>
        <begin position="122"/>
        <end position="135"/>
    </location>
</feature>
<comment type="caution">
    <text evidence="2">The sequence shown here is derived from an EMBL/GenBank/DDBJ whole genome shotgun (WGS) entry which is preliminary data.</text>
</comment>
<reference evidence="2" key="1">
    <citation type="submission" date="2023-04" db="EMBL/GenBank/DDBJ databases">
        <title>Phytophthora fragariaefolia NBRC 109709.</title>
        <authorList>
            <person name="Ichikawa N."/>
            <person name="Sato H."/>
            <person name="Tonouchi N."/>
        </authorList>
    </citation>
    <scope>NUCLEOTIDE SEQUENCE</scope>
    <source>
        <strain evidence="2">NBRC 109709</strain>
    </source>
</reference>
<feature type="compositionally biased region" description="Polar residues" evidence="1">
    <location>
        <begin position="142"/>
        <end position="157"/>
    </location>
</feature>
<keyword evidence="3" id="KW-1185">Reference proteome</keyword>
<evidence type="ECO:0000313" key="2">
    <source>
        <dbReference type="EMBL" id="GMF26684.1"/>
    </source>
</evidence>
<organism evidence="2 3">
    <name type="scientific">Phytophthora fragariaefolia</name>
    <dbReference type="NCBI Taxonomy" id="1490495"/>
    <lineage>
        <taxon>Eukaryota</taxon>
        <taxon>Sar</taxon>
        <taxon>Stramenopiles</taxon>
        <taxon>Oomycota</taxon>
        <taxon>Peronosporomycetes</taxon>
        <taxon>Peronosporales</taxon>
        <taxon>Peronosporaceae</taxon>
        <taxon>Phytophthora</taxon>
    </lineage>
</organism>
<evidence type="ECO:0000313" key="3">
    <source>
        <dbReference type="Proteomes" id="UP001165121"/>
    </source>
</evidence>
<accession>A0A9W6U606</accession>
<feature type="region of interest" description="Disordered" evidence="1">
    <location>
        <begin position="85"/>
        <end position="162"/>
    </location>
</feature>
<dbReference type="Proteomes" id="UP001165121">
    <property type="component" value="Unassembled WGS sequence"/>
</dbReference>
<dbReference type="AlphaFoldDB" id="A0A9W6U606"/>
<gene>
    <name evidence="2" type="ORF">Pfra01_000510600</name>
</gene>
<sequence length="183" mass="20523">MFFQSRILTIRRHFYEFQAHLNDKISAKRALAESILGVRKRTLPESELLVLKRRVVSDSHSVHGAAQDPHRWSQGGRQVHRMHGNELISPENYRDSYPSSAVRYKSRSPTSSPSTRTDSEVRSATNLRSACGSSSWRREKQTSNSGMCRATRSTSPSPVAEIEVPKLTNMKTVAAMKLAGQPS</sequence>
<protein>
    <submittedName>
        <fullName evidence="2">Unnamed protein product</fullName>
    </submittedName>
</protein>
<feature type="compositionally biased region" description="Low complexity" evidence="1">
    <location>
        <begin position="107"/>
        <end position="116"/>
    </location>
</feature>